<proteinExistence type="predicted"/>
<evidence type="ECO:0000313" key="2">
    <source>
        <dbReference type="EMBL" id="KAK7480121.1"/>
    </source>
</evidence>
<evidence type="ECO:0000313" key="3">
    <source>
        <dbReference type="Proteomes" id="UP001519460"/>
    </source>
</evidence>
<gene>
    <name evidence="2" type="ORF">BaRGS_00028605</name>
</gene>
<feature type="region of interest" description="Disordered" evidence="1">
    <location>
        <begin position="1"/>
        <end position="21"/>
    </location>
</feature>
<name>A0ABD0JZP7_9CAEN</name>
<accession>A0ABD0JZP7</accession>
<protein>
    <submittedName>
        <fullName evidence="2">Uncharacterized protein</fullName>
    </submittedName>
</protein>
<keyword evidence="3" id="KW-1185">Reference proteome</keyword>
<feature type="compositionally biased region" description="Polar residues" evidence="1">
    <location>
        <begin position="1"/>
        <end position="10"/>
    </location>
</feature>
<dbReference type="AlphaFoldDB" id="A0ABD0JZP7"/>
<comment type="caution">
    <text evidence="2">The sequence shown here is derived from an EMBL/GenBank/DDBJ whole genome shotgun (WGS) entry which is preliminary data.</text>
</comment>
<dbReference type="EMBL" id="JACVVK020000287">
    <property type="protein sequence ID" value="KAK7480121.1"/>
    <property type="molecule type" value="Genomic_DNA"/>
</dbReference>
<sequence length="101" mass="11580">MKITLSTSGGKNNEHNHKKNRVKFSVRRKHCSCSPSGNETFKFPPAQKSIKFELFLRRLCQDDLAKTIAALWDEVTVSIMGSAYKFSGEPERLRSFSTWKI</sequence>
<organism evidence="2 3">
    <name type="scientific">Batillaria attramentaria</name>
    <dbReference type="NCBI Taxonomy" id="370345"/>
    <lineage>
        <taxon>Eukaryota</taxon>
        <taxon>Metazoa</taxon>
        <taxon>Spiralia</taxon>
        <taxon>Lophotrochozoa</taxon>
        <taxon>Mollusca</taxon>
        <taxon>Gastropoda</taxon>
        <taxon>Caenogastropoda</taxon>
        <taxon>Sorbeoconcha</taxon>
        <taxon>Cerithioidea</taxon>
        <taxon>Batillariidae</taxon>
        <taxon>Batillaria</taxon>
    </lineage>
</organism>
<evidence type="ECO:0000256" key="1">
    <source>
        <dbReference type="SAM" id="MobiDB-lite"/>
    </source>
</evidence>
<dbReference type="Proteomes" id="UP001519460">
    <property type="component" value="Unassembled WGS sequence"/>
</dbReference>
<reference evidence="2 3" key="1">
    <citation type="journal article" date="2023" name="Sci. Data">
        <title>Genome assembly of the Korean intertidal mud-creeper Batillaria attramentaria.</title>
        <authorList>
            <person name="Patra A.K."/>
            <person name="Ho P.T."/>
            <person name="Jun S."/>
            <person name="Lee S.J."/>
            <person name="Kim Y."/>
            <person name="Won Y.J."/>
        </authorList>
    </citation>
    <scope>NUCLEOTIDE SEQUENCE [LARGE SCALE GENOMIC DNA]</scope>
    <source>
        <strain evidence="2">Wonlab-2016</strain>
    </source>
</reference>